<evidence type="ECO:0000313" key="1">
    <source>
        <dbReference type="EMBL" id="KAJ8637132.1"/>
    </source>
</evidence>
<comment type="caution">
    <text evidence="1">The sequence shown here is derived from an EMBL/GenBank/DDBJ whole genome shotgun (WGS) entry which is preliminary data.</text>
</comment>
<keyword evidence="2" id="KW-1185">Reference proteome</keyword>
<gene>
    <name evidence="1" type="ORF">MRB53_011399</name>
</gene>
<organism evidence="1 2">
    <name type="scientific">Persea americana</name>
    <name type="common">Avocado</name>
    <dbReference type="NCBI Taxonomy" id="3435"/>
    <lineage>
        <taxon>Eukaryota</taxon>
        <taxon>Viridiplantae</taxon>
        <taxon>Streptophyta</taxon>
        <taxon>Embryophyta</taxon>
        <taxon>Tracheophyta</taxon>
        <taxon>Spermatophyta</taxon>
        <taxon>Magnoliopsida</taxon>
        <taxon>Magnoliidae</taxon>
        <taxon>Laurales</taxon>
        <taxon>Lauraceae</taxon>
        <taxon>Persea</taxon>
    </lineage>
</organism>
<accession>A0ACC2LUR0</accession>
<proteinExistence type="predicted"/>
<protein>
    <submittedName>
        <fullName evidence="1">Uncharacterized protein</fullName>
    </submittedName>
</protein>
<reference evidence="1 2" key="1">
    <citation type="journal article" date="2022" name="Hortic Res">
        <title>A haplotype resolved chromosomal level avocado genome allows analysis of novel avocado genes.</title>
        <authorList>
            <person name="Nath O."/>
            <person name="Fletcher S.J."/>
            <person name="Hayward A."/>
            <person name="Shaw L.M."/>
            <person name="Masouleh A.K."/>
            <person name="Furtado A."/>
            <person name="Henry R.J."/>
            <person name="Mitter N."/>
        </authorList>
    </citation>
    <scope>NUCLEOTIDE SEQUENCE [LARGE SCALE GENOMIC DNA]</scope>
    <source>
        <strain evidence="2">cv. Hass</strain>
    </source>
</reference>
<dbReference type="Proteomes" id="UP001234297">
    <property type="component" value="Chromosome 3"/>
</dbReference>
<evidence type="ECO:0000313" key="2">
    <source>
        <dbReference type="Proteomes" id="UP001234297"/>
    </source>
</evidence>
<sequence>MNILANQVGIEVGGDVNQLELWDPNPREHSGLLNELVGLVTDAAPLRFLWRKKLTASDVSSQQTRFVLHRNVVRDNIVRCLTSQQRDDLCNNGEQIQVAGFDEEGRQWELKLKKRMQSGHDTGTYVLIGEWTQMVSANGWSADDEIKIWGLPYAGMEDQWRFGPYHDFSVVNFVFTTTV</sequence>
<name>A0ACC2LUR0_PERAE</name>
<dbReference type="EMBL" id="CM056811">
    <property type="protein sequence ID" value="KAJ8637132.1"/>
    <property type="molecule type" value="Genomic_DNA"/>
</dbReference>